<reference evidence="1 2" key="1">
    <citation type="submission" date="2019-08" db="EMBL/GenBank/DDBJ databases">
        <authorList>
            <person name="Lei W."/>
        </authorList>
    </citation>
    <scope>NUCLEOTIDE SEQUENCE [LARGE SCALE GENOMIC DNA]</scope>
    <source>
        <strain evidence="1 2">CCUG 58627</strain>
    </source>
</reference>
<dbReference type="AlphaFoldDB" id="A0A5C5ULL0"/>
<dbReference type="Proteomes" id="UP000320791">
    <property type="component" value="Unassembled WGS sequence"/>
</dbReference>
<evidence type="ECO:0000313" key="2">
    <source>
        <dbReference type="Proteomes" id="UP000320791"/>
    </source>
</evidence>
<accession>A0A5C5ULL0</accession>
<dbReference type="OrthoDB" id="4420183at2"/>
<dbReference type="EMBL" id="VOHM01000005">
    <property type="protein sequence ID" value="TWT26898.1"/>
    <property type="molecule type" value="Genomic_DNA"/>
</dbReference>
<gene>
    <name evidence="1" type="ORF">FRX94_03380</name>
</gene>
<name>A0A5C5ULL0_9CORY</name>
<comment type="caution">
    <text evidence="1">The sequence shown here is derived from an EMBL/GenBank/DDBJ whole genome shotgun (WGS) entry which is preliminary data.</text>
</comment>
<evidence type="ECO:0000313" key="1">
    <source>
        <dbReference type="EMBL" id="TWT26898.1"/>
    </source>
</evidence>
<proteinExistence type="predicted"/>
<dbReference type="RefSeq" id="WP_146323716.1">
    <property type="nucleotide sequence ID" value="NZ_BAABLR010000015.1"/>
</dbReference>
<keyword evidence="2" id="KW-1185">Reference proteome</keyword>
<sequence>MTQDLPCLGMDFPRWQDAVEAAIASGNLEVTGEVRGGQLIQFADSSGARVNILAVEPYATWTGFQSSTATPTHITMLSDVLALCDVVTDNGDLRASLTCNLAQGPLLVEEPTLQWEQLALTALGVQVAVYPDAAAFEQAHGSAPEPMLISQGAMLVAANSGAAAPDASAALTGVVKAAEFRTNELTGQRFIHVTLVAPDFLDLCLPDGDLPTPGSIVAGTVVLTGSILPPAGCGDSCGSCGGGCSSGHS</sequence>
<protein>
    <submittedName>
        <fullName evidence="1">Uncharacterized protein</fullName>
    </submittedName>
</protein>
<organism evidence="1 2">
    <name type="scientific">Corynebacterium canis</name>
    <dbReference type="NCBI Taxonomy" id="679663"/>
    <lineage>
        <taxon>Bacteria</taxon>
        <taxon>Bacillati</taxon>
        <taxon>Actinomycetota</taxon>
        <taxon>Actinomycetes</taxon>
        <taxon>Mycobacteriales</taxon>
        <taxon>Corynebacteriaceae</taxon>
        <taxon>Corynebacterium</taxon>
    </lineage>
</organism>